<dbReference type="PROSITE" id="PS00122">
    <property type="entry name" value="CARBOXYLESTERASE_B_1"/>
    <property type="match status" value="1"/>
</dbReference>
<gene>
    <name evidence="5" type="ORF">VFPBJ_08978</name>
</gene>
<dbReference type="GO" id="GO:0016787">
    <property type="term" value="F:hydrolase activity"/>
    <property type="evidence" value="ECO:0007669"/>
    <property type="project" value="UniProtKB-KW"/>
</dbReference>
<dbReference type="EC" id="3.1.1.-" evidence="3"/>
<dbReference type="Gene3D" id="3.40.50.1820">
    <property type="entry name" value="alpha/beta hydrolase"/>
    <property type="match status" value="1"/>
</dbReference>
<dbReference type="InterPro" id="IPR019826">
    <property type="entry name" value="Carboxylesterase_B_AS"/>
</dbReference>
<dbReference type="EMBL" id="LSBH01000007">
    <property type="protein sequence ID" value="OAQ76618.1"/>
    <property type="molecule type" value="Genomic_DNA"/>
</dbReference>
<evidence type="ECO:0000256" key="3">
    <source>
        <dbReference type="RuleBase" id="RU361235"/>
    </source>
</evidence>
<dbReference type="AlphaFoldDB" id="A0A179GGJ2"/>
<dbReference type="Pfam" id="PF00135">
    <property type="entry name" value="COesterase"/>
    <property type="match status" value="1"/>
</dbReference>
<dbReference type="SUPFAM" id="SSF53474">
    <property type="entry name" value="alpha/beta-Hydrolases"/>
    <property type="match status" value="1"/>
</dbReference>
<comment type="caution">
    <text evidence="5">The sequence shown here is derived from an EMBL/GenBank/DDBJ whole genome shotgun (WGS) entry which is preliminary data.</text>
</comment>
<evidence type="ECO:0000256" key="2">
    <source>
        <dbReference type="ARBA" id="ARBA00022801"/>
    </source>
</evidence>
<name>A0A179GGJ2_PURLI</name>
<reference evidence="5 6" key="1">
    <citation type="submission" date="2016-01" db="EMBL/GenBank/DDBJ databases">
        <title>Biosynthesis of antibiotic leucinostatins and their inhibition on Phytophthora in bio-control Purpureocillium lilacinum.</title>
        <authorList>
            <person name="Wang G."/>
            <person name="Liu Z."/>
            <person name="Lin R."/>
            <person name="Li E."/>
            <person name="Mao Z."/>
            <person name="Ling J."/>
            <person name="Yin W."/>
            <person name="Xie B."/>
        </authorList>
    </citation>
    <scope>NUCLEOTIDE SEQUENCE [LARGE SCALE GENOMIC DNA]</scope>
    <source>
        <strain evidence="5">PLBJ-1</strain>
    </source>
</reference>
<evidence type="ECO:0000313" key="6">
    <source>
        <dbReference type="Proteomes" id="UP000078240"/>
    </source>
</evidence>
<dbReference type="ESTHER" id="9hypo-a0a179ggj2">
    <property type="family name" value="Fungal_carboxylesterase_lipase"/>
</dbReference>
<sequence>MILHGSLGTISSVLAPLATSIGANFTSATASPPLVSLSGIGSYSGSQVNQTLSGHALPRPVDAWLGVDYAIQPVGENRFRPIQGAPAPFPGVHDAGKYGPACTQDPAYVDLDKQDEACLNFNVYRPAGVPLTQKLPTLVWIHGGGFVLYSALTMDGASFVASSREPVMVVTFNYRLNSFGFLPSKLFERQGLLNLGLQDQTFFLEFLQTHLSEFGGDPKQITLGGLSAGAHSTAFQYFHNYGVSKGNPLFARAFMQSGAATARAFPPVDYPRYKSDFESLMSHIGCDTDVGDKEQLSCLRNAPAREIEKITSAIYAEAEPNLNWPWQPALGGALLEHSGSQSLTEGTFHHLPLVTSHTTDEGKLYTPGYLQTNDDFIEFWHRMSPGLNRTDLAILNDLYPDPVAHPESAWAKSPNSTQYNRLSASWSDMAYICPSRQTARRTSDADVPTWRLRFNTPTNPLSAQSWKGIPHASDMSYLWNDPSVPFKETARRYHAYMASFVATGDPNKLREDDAVAWPMYKADGNEVPSQVVVNPESVDVEKDDKRVRQCEFWNDIDRAHRLNK</sequence>
<evidence type="ECO:0000259" key="4">
    <source>
        <dbReference type="Pfam" id="PF00135"/>
    </source>
</evidence>
<dbReference type="InterPro" id="IPR002018">
    <property type="entry name" value="CarbesteraseB"/>
</dbReference>
<dbReference type="InterPro" id="IPR029058">
    <property type="entry name" value="AB_hydrolase_fold"/>
</dbReference>
<proteinExistence type="inferred from homology"/>
<evidence type="ECO:0000313" key="5">
    <source>
        <dbReference type="EMBL" id="OAQ76618.1"/>
    </source>
</evidence>
<dbReference type="InterPro" id="IPR050309">
    <property type="entry name" value="Type-B_Carboxylest/Lipase"/>
</dbReference>
<dbReference type="PANTHER" id="PTHR11559">
    <property type="entry name" value="CARBOXYLESTERASE"/>
    <property type="match status" value="1"/>
</dbReference>
<comment type="similarity">
    <text evidence="1 3">Belongs to the type-B carboxylesterase/lipase family.</text>
</comment>
<organism evidence="5 6">
    <name type="scientific">Purpureocillium lilacinum</name>
    <name type="common">Paecilomyces lilacinus</name>
    <dbReference type="NCBI Taxonomy" id="33203"/>
    <lineage>
        <taxon>Eukaryota</taxon>
        <taxon>Fungi</taxon>
        <taxon>Dikarya</taxon>
        <taxon>Ascomycota</taxon>
        <taxon>Pezizomycotina</taxon>
        <taxon>Sordariomycetes</taxon>
        <taxon>Hypocreomycetidae</taxon>
        <taxon>Hypocreales</taxon>
        <taxon>Ophiocordycipitaceae</taxon>
        <taxon>Purpureocillium</taxon>
    </lineage>
</organism>
<evidence type="ECO:0000256" key="1">
    <source>
        <dbReference type="ARBA" id="ARBA00005964"/>
    </source>
</evidence>
<keyword evidence="2 3" id="KW-0378">Hydrolase</keyword>
<accession>A0A179GGJ2</accession>
<protein>
    <recommendedName>
        <fullName evidence="3">Carboxylic ester hydrolase</fullName>
        <ecNumber evidence="3">3.1.1.-</ecNumber>
    </recommendedName>
</protein>
<dbReference type="Proteomes" id="UP000078240">
    <property type="component" value="Unassembled WGS sequence"/>
</dbReference>
<feature type="domain" description="Carboxylesterase type B" evidence="4">
    <location>
        <begin position="41"/>
        <end position="526"/>
    </location>
</feature>